<accession>A0A8H4II25</accession>
<dbReference type="EMBL" id="WWBZ02000082">
    <property type="protein sequence ID" value="KAF4301551.1"/>
    <property type="molecule type" value="Genomic_DNA"/>
</dbReference>
<sequence length="568" mass="62361">MALCSRLDVRYLWVDSLCILQDDDTHKHSQINSMDDIYSSALLTICAAAGDNADAGLKGLETSPRTFCQRPHFTSALELIPILPAFEHYKVTKWASRGWTYQEHLLSKRVLLFTPWQVFFQCDKGILAEGISDQWMPLMADDDLNSDDGEDNNAAEHSTRTFSSSFNSYMEHVASYNHRSLTYPADVHNAFAGIFKRLYRTLDASVASLPAPHFDRALLWSHDASVPPALRRVDDDTALLLLPSWSWTRLSTKITYTTPSTIVDRNRIFASLVAWYLVAPPPASSAGASPSLKPITPAPDQAAWDRCDVDTFDALVSGWPSRLRSTGIVSGFDGALARLYVDAAMALGCVESVAGGGKRRPESWAEVQRGSVKRWKDHGAWWEDVVKRGVQEKMEDGGDRGGVGGGLRAGQLVCRAGVLWVDAEKVGGKRGQWEDLLLLRDRKGRALGIVNLPKVSGCAVGLDNDWDEGRFAVMALSVTDADGDFLDSLFEADASLGSLGLDCHGRRMEGSPDVTILDMKDVPLVPSPALNVMMLGWKGGVAHRVAVGKVLLTRWAEAEPEFKNITLD</sequence>
<proteinExistence type="predicted"/>
<evidence type="ECO:0000313" key="2">
    <source>
        <dbReference type="EMBL" id="KAF4301551.1"/>
    </source>
</evidence>
<comment type="caution">
    <text evidence="2">The sequence shown here is derived from an EMBL/GenBank/DDBJ whole genome shotgun (WGS) entry which is preliminary data.</text>
</comment>
<evidence type="ECO:0000259" key="1">
    <source>
        <dbReference type="Pfam" id="PF06985"/>
    </source>
</evidence>
<dbReference type="Proteomes" id="UP000572817">
    <property type="component" value="Unassembled WGS sequence"/>
</dbReference>
<dbReference type="Pfam" id="PF06985">
    <property type="entry name" value="HET"/>
    <property type="match status" value="1"/>
</dbReference>
<evidence type="ECO:0000313" key="3">
    <source>
        <dbReference type="EMBL" id="KAF4304941.1"/>
    </source>
</evidence>
<evidence type="ECO:0000313" key="4">
    <source>
        <dbReference type="Proteomes" id="UP000572817"/>
    </source>
</evidence>
<dbReference type="PANTHER" id="PTHR33112:SF12">
    <property type="entry name" value="HETEROKARYON INCOMPATIBILITY DOMAIN-CONTAINING PROTEIN"/>
    <property type="match status" value="1"/>
</dbReference>
<dbReference type="PANTHER" id="PTHR33112">
    <property type="entry name" value="DOMAIN PROTEIN, PUTATIVE-RELATED"/>
    <property type="match status" value="1"/>
</dbReference>
<reference evidence="2 4" key="1">
    <citation type="submission" date="2020-04" db="EMBL/GenBank/DDBJ databases">
        <title>Genome Assembly and Annotation of Botryosphaeria dothidea sdau 11-99, a Latent Pathogen of Apple Fruit Ring Rot in China.</title>
        <authorList>
            <person name="Yu C."/>
            <person name="Diao Y."/>
            <person name="Lu Q."/>
            <person name="Zhao J."/>
            <person name="Cui S."/>
            <person name="Peng C."/>
            <person name="He B."/>
            <person name="Liu H."/>
        </authorList>
    </citation>
    <scope>NUCLEOTIDE SEQUENCE [LARGE SCALE GENOMIC DNA]</scope>
    <source>
        <strain evidence="4">sdau11-99</strain>
        <strain evidence="2">Sdau11-99</strain>
    </source>
</reference>
<feature type="domain" description="Heterokaryon incompatibility" evidence="1">
    <location>
        <begin position="3"/>
        <end position="103"/>
    </location>
</feature>
<dbReference type="EMBL" id="WWBZ02000040">
    <property type="protein sequence ID" value="KAF4304941.1"/>
    <property type="molecule type" value="Genomic_DNA"/>
</dbReference>
<dbReference type="OrthoDB" id="5135333at2759"/>
<keyword evidence="4" id="KW-1185">Reference proteome</keyword>
<dbReference type="InterPro" id="IPR010730">
    <property type="entry name" value="HET"/>
</dbReference>
<name>A0A8H4II25_9PEZI</name>
<dbReference type="AlphaFoldDB" id="A0A8H4II25"/>
<gene>
    <name evidence="3" type="ORF">GTA08_BOTSDO06855</name>
    <name evidence="2" type="ORF">GTA08_BOTSDO11049</name>
</gene>
<organism evidence="2 4">
    <name type="scientific">Botryosphaeria dothidea</name>
    <dbReference type="NCBI Taxonomy" id="55169"/>
    <lineage>
        <taxon>Eukaryota</taxon>
        <taxon>Fungi</taxon>
        <taxon>Dikarya</taxon>
        <taxon>Ascomycota</taxon>
        <taxon>Pezizomycotina</taxon>
        <taxon>Dothideomycetes</taxon>
        <taxon>Dothideomycetes incertae sedis</taxon>
        <taxon>Botryosphaeriales</taxon>
        <taxon>Botryosphaeriaceae</taxon>
        <taxon>Botryosphaeria</taxon>
    </lineage>
</organism>
<protein>
    <recommendedName>
        <fullName evidence="1">Heterokaryon incompatibility domain-containing protein</fullName>
    </recommendedName>
</protein>